<dbReference type="InterPro" id="IPR000873">
    <property type="entry name" value="AMP-dep_synth/lig_dom"/>
</dbReference>
<dbReference type="SUPFAM" id="SSF56801">
    <property type="entry name" value="Acetyl-CoA synthetase-like"/>
    <property type="match status" value="1"/>
</dbReference>
<dbReference type="GeneID" id="41960117"/>
<accession>A0A6P8B671</accession>
<reference evidence="7" key="2">
    <citation type="submission" date="2019-10" db="EMBL/GenBank/DDBJ databases">
        <authorList>
            <consortium name="NCBI Genome Project"/>
        </authorList>
    </citation>
    <scope>NUCLEOTIDE SEQUENCE</scope>
    <source>
        <strain evidence="7">NI907</strain>
    </source>
</reference>
<dbReference type="InterPro" id="IPR042099">
    <property type="entry name" value="ANL_N_sf"/>
</dbReference>
<feature type="domain" description="AMP-dependent synthetase/ligase" evidence="3">
    <location>
        <begin position="23"/>
        <end position="349"/>
    </location>
</feature>
<reference evidence="6 7" key="1">
    <citation type="journal article" date="2019" name="Mol. Biol. Evol.">
        <title>Blast fungal genomes show frequent chromosomal changes, gene gains and losses, and effector gene turnover.</title>
        <authorList>
            <person name="Gomez Luciano L.B."/>
            <person name="Jason Tsai I."/>
            <person name="Chuma I."/>
            <person name="Tosa Y."/>
            <person name="Chen Y.H."/>
            <person name="Li J.Y."/>
            <person name="Li M.Y."/>
            <person name="Jade Lu M.Y."/>
            <person name="Nakayashiki H."/>
            <person name="Li W.H."/>
        </authorList>
    </citation>
    <scope>NUCLEOTIDE SEQUENCE [LARGE SCALE GENOMIC DNA]</scope>
    <source>
        <strain evidence="6 7">NI907</strain>
    </source>
</reference>
<feature type="domain" description="Carrier" evidence="4">
    <location>
        <begin position="575"/>
        <end position="643"/>
    </location>
</feature>
<dbReference type="KEGG" id="pgri:PgNI_05171"/>
<dbReference type="RefSeq" id="XP_030982736.1">
    <property type="nucleotide sequence ID" value="XM_031125208.1"/>
</dbReference>
<evidence type="ECO:0000313" key="6">
    <source>
        <dbReference type="Proteomes" id="UP000515153"/>
    </source>
</evidence>
<dbReference type="Gene3D" id="3.40.50.720">
    <property type="entry name" value="NAD(P)-binding Rossmann-like Domain"/>
    <property type="match status" value="1"/>
</dbReference>
<evidence type="ECO:0000259" key="5">
    <source>
        <dbReference type="Pfam" id="PF07993"/>
    </source>
</evidence>
<gene>
    <name evidence="7" type="ORF">PgNI_05171</name>
</gene>
<dbReference type="InterPro" id="IPR009081">
    <property type="entry name" value="PP-bd_ACP"/>
</dbReference>
<evidence type="ECO:0000259" key="4">
    <source>
        <dbReference type="Pfam" id="PF00550"/>
    </source>
</evidence>
<dbReference type="Pfam" id="PF23562">
    <property type="entry name" value="AMP-binding_C_3"/>
    <property type="match status" value="1"/>
</dbReference>
<dbReference type="PROSITE" id="PS00012">
    <property type="entry name" value="PHOSPHOPANTETHEINE"/>
    <property type="match status" value="1"/>
</dbReference>
<evidence type="ECO:0008006" key="8">
    <source>
        <dbReference type="Google" id="ProtNLM"/>
    </source>
</evidence>
<dbReference type="SUPFAM" id="SSF51735">
    <property type="entry name" value="NAD(P)-binding Rossmann-fold domains"/>
    <property type="match status" value="1"/>
</dbReference>
<keyword evidence="1" id="KW-0596">Phosphopantetheine</keyword>
<dbReference type="SUPFAM" id="SSF47336">
    <property type="entry name" value="ACP-like"/>
    <property type="match status" value="1"/>
</dbReference>
<reference evidence="7" key="3">
    <citation type="submission" date="2025-08" db="UniProtKB">
        <authorList>
            <consortium name="RefSeq"/>
        </authorList>
    </citation>
    <scope>IDENTIFICATION</scope>
    <source>
        <strain evidence="7">NI907</strain>
    </source>
</reference>
<dbReference type="Gene3D" id="3.40.50.12780">
    <property type="entry name" value="N-terminal domain of ligase-like"/>
    <property type="match status" value="1"/>
</dbReference>
<evidence type="ECO:0000256" key="1">
    <source>
        <dbReference type="ARBA" id="ARBA00022450"/>
    </source>
</evidence>
<dbReference type="Proteomes" id="UP000515153">
    <property type="component" value="Chromosome I"/>
</dbReference>
<dbReference type="PANTHER" id="PTHR43439:SF2">
    <property type="entry name" value="ENZYME, PUTATIVE (JCVI)-RELATED"/>
    <property type="match status" value="1"/>
</dbReference>
<dbReference type="AlphaFoldDB" id="A0A6P8B671"/>
<feature type="domain" description="Thioester reductase (TE)" evidence="5">
    <location>
        <begin position="697"/>
        <end position="918"/>
    </location>
</feature>
<dbReference type="Pfam" id="PF07993">
    <property type="entry name" value="NAD_binding_4"/>
    <property type="match status" value="1"/>
</dbReference>
<protein>
    <recommendedName>
        <fullName evidence="8">Carrier domain-containing protein</fullName>
    </recommendedName>
</protein>
<dbReference type="InterPro" id="IPR006162">
    <property type="entry name" value="Ppantetheine_attach_site"/>
</dbReference>
<dbReference type="InterPro" id="IPR051414">
    <property type="entry name" value="Adenylate-forming_Reductase"/>
</dbReference>
<dbReference type="Pfam" id="PF00550">
    <property type="entry name" value="PP-binding"/>
    <property type="match status" value="1"/>
</dbReference>
<dbReference type="Pfam" id="PF00501">
    <property type="entry name" value="AMP-binding"/>
    <property type="match status" value="1"/>
</dbReference>
<dbReference type="InterPro" id="IPR036291">
    <property type="entry name" value="NAD(P)-bd_dom_sf"/>
</dbReference>
<evidence type="ECO:0000313" key="7">
    <source>
        <dbReference type="RefSeq" id="XP_030982736.1"/>
    </source>
</evidence>
<dbReference type="PANTHER" id="PTHR43439">
    <property type="entry name" value="PHENYLACETATE-COENZYME A LIGASE"/>
    <property type="match status" value="1"/>
</dbReference>
<evidence type="ECO:0000256" key="2">
    <source>
        <dbReference type="ARBA" id="ARBA00022553"/>
    </source>
</evidence>
<keyword evidence="6" id="KW-1185">Reference proteome</keyword>
<proteinExistence type="predicted"/>
<dbReference type="InterPro" id="IPR020845">
    <property type="entry name" value="AMP-binding_CS"/>
</dbReference>
<dbReference type="InterPro" id="IPR036736">
    <property type="entry name" value="ACP-like_sf"/>
</dbReference>
<dbReference type="InterPro" id="IPR013120">
    <property type="entry name" value="FAR_NAD-bd"/>
</dbReference>
<sequence>MATTQSGPEYGKRLLPHVIDCVAKTNPNRECFSTPLSSNPQDGWRAVTYGQYATAIDRLAHHIVKTSGTPEPGSFPTLTYIGINDPVYLVFVIAAVKAGYKIKALFLSPRNSEEAQLNLLQLTACDIVYHDATFQKPVEAWKSKQTSLKNNLLMPLDFWLDENGDQRSFPYVKDAKKAEWEPFVVLHTSGSTGLPKPIVVPHGFIMLDDKKHLLPEWKGRESVIRGLARTNRMWTPMPFSHAGGIYTFFGYHIYWETPVTFAIMDRPLTADFVVEQLAHAEPDIQSIVLMPSILEEFSLTEKGCETLSKFKFVVFGGGNLSDATGAKLLSRGVKLQNSFGSTECGMLPYYWQSNPEAWQWLIIHSDVLGVDWRPVAGEDDIFEMVIVRKDGPFSQQGIFWTHPHLEEWSSRDLFQRHPTLEDHWRYHGRCDDLIVFSNGEKLNPVTVENAINGHPKVKTAILVGTMRFQPALIIDPVSHPLTKQETKSLFDEFWILVAETNRRLPSHAQISKQLILLTSPNKPFPKLAKNTVHRAPAIKLYETEVDALYQKAEAGWEDARCNLDLGSKETFLASICRLFQTLTCVDTIEPDTNFFKAGIDSLQVVNACRLLRGALRNKSDKINPQRITPRIIYNKPSARQLTADLWAQHIGSLEEVDPDIEAANTMASLLAKYTKDLPERPATDKPPARTSQQTVILTGSTGRLGSFLLDSLVQDPAVERVICLNRAEDGRTRQLRLNAARGMQNNLDKVEFLQADLSQPGLGLPVEMYTRLQTSADRIIHAQWAVNFNLPLDSFEPHIRGTRNLVDFCARTARSTHLVTVSTVLAATSWNGHDSAPGTVPDGGYAQSKLLADLIVQQAAARGGVSAAVVRVGQVAGPEGDGLWSVDEWLPRLVCSSVRALGLLPRSLGVMSMVNWITSEAAARLVLEVAGLGPDGINRARGVYYGVNPHPVHFSTLVEPIVGFYAGRVRSVVDWRDWVAALERSNGEAADVTQNPALQLLDFNRDTPAEGSGVRFHFSLESTLEASRCVRDMLPITPEMFVQWCRKWDF</sequence>
<dbReference type="PROSITE" id="PS00455">
    <property type="entry name" value="AMP_BINDING"/>
    <property type="match status" value="1"/>
</dbReference>
<dbReference type="Gene3D" id="1.10.1200.10">
    <property type="entry name" value="ACP-like"/>
    <property type="match status" value="1"/>
</dbReference>
<evidence type="ECO:0000259" key="3">
    <source>
        <dbReference type="Pfam" id="PF00501"/>
    </source>
</evidence>
<keyword evidence="2" id="KW-0597">Phosphoprotein</keyword>
<organism evidence="6 7">
    <name type="scientific">Pyricularia grisea</name>
    <name type="common">Crabgrass-specific blast fungus</name>
    <name type="synonym">Magnaporthe grisea</name>
    <dbReference type="NCBI Taxonomy" id="148305"/>
    <lineage>
        <taxon>Eukaryota</taxon>
        <taxon>Fungi</taxon>
        <taxon>Dikarya</taxon>
        <taxon>Ascomycota</taxon>
        <taxon>Pezizomycotina</taxon>
        <taxon>Sordariomycetes</taxon>
        <taxon>Sordariomycetidae</taxon>
        <taxon>Magnaporthales</taxon>
        <taxon>Pyriculariaceae</taxon>
        <taxon>Pyricularia</taxon>
    </lineage>
</organism>
<name>A0A6P8B671_PYRGI</name>